<dbReference type="CDD" id="cd06306">
    <property type="entry name" value="PBP1_TorT-like"/>
    <property type="match status" value="1"/>
</dbReference>
<feature type="domain" description="Periplasmic binding protein/LacI sugar binding" evidence="5">
    <location>
        <begin position="50"/>
        <end position="298"/>
    </location>
</feature>
<evidence type="ECO:0000256" key="4">
    <source>
        <dbReference type="SAM" id="SignalP"/>
    </source>
</evidence>
<evidence type="ECO:0000256" key="3">
    <source>
        <dbReference type="ARBA" id="ARBA00022729"/>
    </source>
</evidence>
<dbReference type="RefSeq" id="WP_406645765.1">
    <property type="nucleotide sequence ID" value="NZ_CP123584.1"/>
</dbReference>
<dbReference type="Pfam" id="PF00532">
    <property type="entry name" value="Peripla_BP_1"/>
    <property type="match status" value="1"/>
</dbReference>
<dbReference type="EMBL" id="CP123584">
    <property type="protein sequence ID" value="WZK88379.1"/>
    <property type="molecule type" value="Genomic_DNA"/>
</dbReference>
<comment type="subcellular location">
    <subcellularLocation>
        <location evidence="1">Cell envelope</location>
    </subcellularLocation>
</comment>
<dbReference type="Proteomes" id="UP001623232">
    <property type="component" value="Chromosome"/>
</dbReference>
<name>A0ABZ2XU39_9RHOB</name>
<evidence type="ECO:0000313" key="7">
    <source>
        <dbReference type="Proteomes" id="UP001623232"/>
    </source>
</evidence>
<evidence type="ECO:0000256" key="1">
    <source>
        <dbReference type="ARBA" id="ARBA00004196"/>
    </source>
</evidence>
<evidence type="ECO:0000256" key="2">
    <source>
        <dbReference type="ARBA" id="ARBA00007639"/>
    </source>
</evidence>
<dbReference type="SUPFAM" id="SSF53822">
    <property type="entry name" value="Periplasmic binding protein-like I"/>
    <property type="match status" value="1"/>
</dbReference>
<dbReference type="InterPro" id="IPR014301">
    <property type="entry name" value="TMAO_TorT"/>
</dbReference>
<dbReference type="Gene3D" id="3.40.50.2300">
    <property type="match status" value="2"/>
</dbReference>
<dbReference type="NCBIfam" id="NF008185">
    <property type="entry name" value="PRK10936.1"/>
    <property type="match status" value="1"/>
</dbReference>
<reference evidence="6 7" key="1">
    <citation type="submission" date="2023-04" db="EMBL/GenBank/DDBJ databases">
        <title>Complete genome sequence of Alisedimentitalea scapharcae.</title>
        <authorList>
            <person name="Rong J.-C."/>
            <person name="Yi M.-L."/>
            <person name="Zhao Q."/>
        </authorList>
    </citation>
    <scope>NUCLEOTIDE SEQUENCE [LARGE SCALE GENOMIC DNA]</scope>
    <source>
        <strain evidence="6 7">KCTC 42119</strain>
    </source>
</reference>
<protein>
    <submittedName>
        <fullName evidence="6">TMAO reductase system periplasmic protein TorT</fullName>
    </submittedName>
</protein>
<sequence>MRRILILGFAILHSTAMAETWQLNAPDTAFDYTGSFSQIDYQPIDKASQNWSICVSYPHLKDAYWLSVNYGMVEEARRLGVSFHLVEAGGYPNLDRQIQQIEACVDDQADALVLGTVSFDGLTETVERIAQSVPVIAAVNDIADPGITAKVGVSWTEMGAEAGRVIARAHPKGSDPVKVAWFPGPEKAGWVRFVEAGFRAAVRNSSAEIAVTKYGDTGREIQVLLIEEALDEVPDLDYIVGSAPAAEAAVSVLRARGMQDQVRIVSDYFTHAVHRGIRRNRIIAAPTDMPVLQGRLAIEMAVRAIENKLDVTHLGPAIQVISGVRPDVALIQHSLAPATFVPVFEFKAQSTEDQ</sequence>
<evidence type="ECO:0000259" key="5">
    <source>
        <dbReference type="Pfam" id="PF00532"/>
    </source>
</evidence>
<comment type="similarity">
    <text evidence="2">Belongs to the bacterial solute-binding protein 2 family.</text>
</comment>
<keyword evidence="7" id="KW-1185">Reference proteome</keyword>
<dbReference type="PANTHER" id="PTHR46847">
    <property type="entry name" value="D-ALLOSE-BINDING PERIPLASMIC PROTEIN-RELATED"/>
    <property type="match status" value="1"/>
</dbReference>
<proteinExistence type="inferred from homology"/>
<gene>
    <name evidence="6" type="primary">torT</name>
    <name evidence="6" type="ORF">QEZ52_17515</name>
</gene>
<feature type="chain" id="PRO_5045467723" evidence="4">
    <location>
        <begin position="19"/>
        <end position="354"/>
    </location>
</feature>
<dbReference type="InterPro" id="IPR001761">
    <property type="entry name" value="Peripla_BP/Lac1_sug-bd_dom"/>
</dbReference>
<dbReference type="NCBIfam" id="TIGR02955">
    <property type="entry name" value="TMAO_TorT"/>
    <property type="match status" value="1"/>
</dbReference>
<dbReference type="InterPro" id="IPR028082">
    <property type="entry name" value="Peripla_BP_I"/>
</dbReference>
<evidence type="ECO:0000313" key="6">
    <source>
        <dbReference type="EMBL" id="WZK88379.1"/>
    </source>
</evidence>
<organism evidence="6 7">
    <name type="scientific">Aliisedimentitalea scapharcae</name>
    <dbReference type="NCBI Taxonomy" id="1524259"/>
    <lineage>
        <taxon>Bacteria</taxon>
        <taxon>Pseudomonadati</taxon>
        <taxon>Pseudomonadota</taxon>
        <taxon>Alphaproteobacteria</taxon>
        <taxon>Rhodobacterales</taxon>
        <taxon>Roseobacteraceae</taxon>
        <taxon>Aliisedimentitalea</taxon>
    </lineage>
</organism>
<feature type="signal peptide" evidence="4">
    <location>
        <begin position="1"/>
        <end position="18"/>
    </location>
</feature>
<keyword evidence="3 4" id="KW-0732">Signal</keyword>
<dbReference type="PANTHER" id="PTHR46847:SF1">
    <property type="entry name" value="D-ALLOSE-BINDING PERIPLASMIC PROTEIN-RELATED"/>
    <property type="match status" value="1"/>
</dbReference>
<accession>A0ABZ2XU39</accession>